<evidence type="ECO:0000259" key="4">
    <source>
        <dbReference type="PROSITE" id="PS50893"/>
    </source>
</evidence>
<dbReference type="Gene3D" id="3.40.50.300">
    <property type="entry name" value="P-loop containing nucleotide triphosphate hydrolases"/>
    <property type="match status" value="1"/>
</dbReference>
<dbReference type="PANTHER" id="PTHR24221:SF654">
    <property type="entry name" value="ATP-BINDING CASSETTE SUB-FAMILY B MEMBER 6"/>
    <property type="match status" value="1"/>
</dbReference>
<dbReference type="InParanoid" id="J4IBK2"/>
<dbReference type="PROSITE" id="PS50893">
    <property type="entry name" value="ABC_TRANSPORTER_2"/>
    <property type="match status" value="1"/>
</dbReference>
<dbReference type="Pfam" id="PF00005">
    <property type="entry name" value="ABC_tran"/>
    <property type="match status" value="1"/>
</dbReference>
<evidence type="ECO:0000256" key="2">
    <source>
        <dbReference type="ARBA" id="ARBA00022840"/>
    </source>
</evidence>
<comment type="similarity">
    <text evidence="3">Belongs to the ABC transporter superfamily. ABCB family. Heavy Metal importer (TC 3.A.1.210) subfamily.</text>
</comment>
<dbReference type="OrthoDB" id="6500128at2759"/>
<dbReference type="GO" id="GO:0034040">
    <property type="term" value="F:ATPase-coupled lipid transmembrane transporter activity"/>
    <property type="evidence" value="ECO:0007669"/>
    <property type="project" value="TreeGrafter"/>
</dbReference>
<dbReference type="InterPro" id="IPR027417">
    <property type="entry name" value="P-loop_NTPase"/>
</dbReference>
<keyword evidence="6" id="KW-1185">Reference proteome</keyword>
<organism evidence="5 6">
    <name type="scientific">Fibroporia radiculosa</name>
    <dbReference type="NCBI Taxonomy" id="599839"/>
    <lineage>
        <taxon>Eukaryota</taxon>
        <taxon>Fungi</taxon>
        <taxon>Dikarya</taxon>
        <taxon>Basidiomycota</taxon>
        <taxon>Agaricomycotina</taxon>
        <taxon>Agaricomycetes</taxon>
        <taxon>Polyporales</taxon>
        <taxon>Fibroporiaceae</taxon>
        <taxon>Fibroporia</taxon>
    </lineage>
</organism>
<dbReference type="AlphaFoldDB" id="J4IBK2"/>
<evidence type="ECO:0000313" key="5">
    <source>
        <dbReference type="EMBL" id="CCM04806.1"/>
    </source>
</evidence>
<gene>
    <name evidence="5" type="ORF">FIBRA_06999</name>
</gene>
<dbReference type="EMBL" id="HE797169">
    <property type="protein sequence ID" value="CCM04806.1"/>
    <property type="molecule type" value="Genomic_DNA"/>
</dbReference>
<dbReference type="RefSeq" id="XP_012184089.1">
    <property type="nucleotide sequence ID" value="XM_012328699.1"/>
</dbReference>
<dbReference type="InterPro" id="IPR003593">
    <property type="entry name" value="AAA+_ATPase"/>
</dbReference>
<dbReference type="InterPro" id="IPR039421">
    <property type="entry name" value="Type_1_exporter"/>
</dbReference>
<keyword evidence="2" id="KW-0067">ATP-binding</keyword>
<dbReference type="InterPro" id="IPR017871">
    <property type="entry name" value="ABC_transporter-like_CS"/>
</dbReference>
<name>J4IBK2_9APHY</name>
<evidence type="ECO:0000256" key="1">
    <source>
        <dbReference type="ARBA" id="ARBA00022741"/>
    </source>
</evidence>
<dbReference type="STRING" id="599839.J4IBK2"/>
<dbReference type="SMART" id="SM00382">
    <property type="entry name" value="AAA"/>
    <property type="match status" value="1"/>
</dbReference>
<dbReference type="CDD" id="cd03228">
    <property type="entry name" value="ABCC_MRP_Like"/>
    <property type="match status" value="1"/>
</dbReference>
<dbReference type="Proteomes" id="UP000006352">
    <property type="component" value="Unassembled WGS sequence"/>
</dbReference>
<keyword evidence="1" id="KW-0547">Nucleotide-binding</keyword>
<dbReference type="PROSITE" id="PS00211">
    <property type="entry name" value="ABC_TRANSPORTER_1"/>
    <property type="match status" value="1"/>
</dbReference>
<proteinExistence type="inferred from homology"/>
<dbReference type="PANTHER" id="PTHR24221">
    <property type="entry name" value="ATP-BINDING CASSETTE SUB-FAMILY B"/>
    <property type="match status" value="1"/>
</dbReference>
<dbReference type="GeneID" id="24099717"/>
<dbReference type="SUPFAM" id="SSF52540">
    <property type="entry name" value="P-loop containing nucleoside triphosphate hydrolases"/>
    <property type="match status" value="1"/>
</dbReference>
<protein>
    <recommendedName>
        <fullName evidence="4">ABC transporter domain-containing protein</fullName>
    </recommendedName>
</protein>
<evidence type="ECO:0000313" key="6">
    <source>
        <dbReference type="Proteomes" id="UP000006352"/>
    </source>
</evidence>
<feature type="domain" description="ABC transporter" evidence="4">
    <location>
        <begin position="454"/>
        <end position="724"/>
    </location>
</feature>
<dbReference type="InterPro" id="IPR003439">
    <property type="entry name" value="ABC_transporter-like_ATP-bd"/>
</dbReference>
<evidence type="ECO:0000256" key="3">
    <source>
        <dbReference type="ARBA" id="ARBA00024363"/>
    </source>
</evidence>
<sequence>MTLRTRVRVFLSHIVSPVPEFSPSPSHGSHSHDSLRFPSRQAVNSAQAHPHGAIYKAWLASRTIPNDTGAYLTPGAHRSLSKSNVRLACTIMQSCAVDLFRLLWSLHPWRTALMVTLELIRGIFPAFRGYSQALLINELQNLIFSGHFTWSRLSKLVATEIVRAGSESLIDSIASSNENIVHGSARLRVEYQQMELRLRLDIPTLADPLVRDLLHEADLFARSFSGMSSFGLFSTLDFMRILTLVSELISHVLVLSSLAFNGAHISVLLISILSSVLPFILRSSNGRSFLDDLAKPYEAHMAAKQERMRILAHSDSYRPEVILFGLGPWILRSWARARKAMLGLEGCHSSEESDVYSRLMSHVNVSGLLMMIQNIPLVLILQSPSASFGTFTLYQSSVQALFFTIGHLSQSIRMAYQGIFLMGAFSAAMSIQPRLQPKKEVATVYQSFTKGMRLEARNLSYTYPGCITSALQGIDLNIEAGEVVAINRQERPWEGKSTLAKILLRILDFDSGELLINGIDVQRLRPEDYHAHITAVFQDFSKFNASAQENIGVGCIKEMRNMAAIESAIRLAGAKNIVHSLPQGLKTKLDAASHEAANTAFAEAPSCMASTYPHHGLSGGEWQRIAVSRAFMRARRPEIDLILLDEPTSSLDAHAQNRIFDNVEKASRSPDGDRTKTVIFITHRLSTARRADKIVMMDSGTISEFGTHQELLRRNGQYAALYRASI</sequence>
<reference evidence="5 6" key="1">
    <citation type="journal article" date="2012" name="Appl. Environ. Microbiol.">
        <title>Short-read sequencing for genomic analysis of the brown rot fungus Fibroporia radiculosa.</title>
        <authorList>
            <person name="Tang J.D."/>
            <person name="Perkins A.D."/>
            <person name="Sonstegard T.S."/>
            <person name="Schroeder S.G."/>
            <person name="Burgess S.C."/>
            <person name="Diehl S.V."/>
        </authorList>
    </citation>
    <scope>NUCLEOTIDE SEQUENCE [LARGE SCALE GENOMIC DNA]</scope>
    <source>
        <strain evidence="5 6">TFFH 294</strain>
    </source>
</reference>
<accession>J4IBK2</accession>
<dbReference type="HOGENOM" id="CLU_000604_84_3_1"/>
<dbReference type="GO" id="GO:0016887">
    <property type="term" value="F:ATP hydrolysis activity"/>
    <property type="evidence" value="ECO:0007669"/>
    <property type="project" value="InterPro"/>
</dbReference>
<dbReference type="GO" id="GO:0005524">
    <property type="term" value="F:ATP binding"/>
    <property type="evidence" value="ECO:0007669"/>
    <property type="project" value="UniProtKB-KW"/>
</dbReference>